<dbReference type="Gene3D" id="3.20.20.70">
    <property type="entry name" value="Aldolase class I"/>
    <property type="match status" value="1"/>
</dbReference>
<dbReference type="GO" id="GO:0010181">
    <property type="term" value="F:FMN binding"/>
    <property type="evidence" value="ECO:0007669"/>
    <property type="project" value="InterPro"/>
</dbReference>
<evidence type="ECO:0000256" key="2">
    <source>
        <dbReference type="ARBA" id="ARBA00023002"/>
    </source>
</evidence>
<dbReference type="Pfam" id="PF00724">
    <property type="entry name" value="Oxidored_FMN"/>
    <property type="match status" value="1"/>
</dbReference>
<protein>
    <recommendedName>
        <fullName evidence="3">NADH:flavin oxidoreductase/NADH oxidase N-terminal domain-containing protein</fullName>
    </recommendedName>
</protein>
<name>A0AAW6CWL4_9FIRM</name>
<evidence type="ECO:0000313" key="5">
    <source>
        <dbReference type="Proteomes" id="UP001212981"/>
    </source>
</evidence>
<evidence type="ECO:0000256" key="1">
    <source>
        <dbReference type="ARBA" id="ARBA00022630"/>
    </source>
</evidence>
<sequence>MAHEIFHYRSLAEIQEKAHELKVNLPFAQTTDILTSSLQFGNVTVSNRMGIAPMEGADSLPDGSPSEYTLRRYIADAKGGSAVIWFEAISIVEEGRSGKTQLLLTKENLENYKAFTSKIKEAGLKANGFEPYLIMQANHSGRYSNPHNTPAPIIAYRNPELEQYRSADDSCIASDDYLKKLEEKFGEAAYLAKEAGFDAIDIKACHGYLLAELLSAYNRPGLYGGSFENRTRLLKNAIQAAKVYEDDRFMVTARLDIYDGYAYPYGFGVEINGSSEPNYDEPIRLVKELKDTYGLSMINLTMGNPYATTHITRPYNVGKYIPDEHPLVGISRMINGIGTVKKAVPDIVIYGSAPSYMREYADLFTAGAIEKGLCDGMLFGRMSFADPDFANEIIHTGRINSKKVCIACGKCGDLIRAHKPTGCVIRNGEIFMPFYKEFLELKKTQPKNYRG</sequence>
<evidence type="ECO:0000259" key="3">
    <source>
        <dbReference type="Pfam" id="PF00724"/>
    </source>
</evidence>
<dbReference type="Proteomes" id="UP001212981">
    <property type="component" value="Unassembled WGS sequence"/>
</dbReference>
<dbReference type="RefSeq" id="WP_272003905.1">
    <property type="nucleotide sequence ID" value="NZ_JAQLXO010000030.1"/>
</dbReference>
<dbReference type="PANTHER" id="PTHR43656:SF2">
    <property type="entry name" value="BINDING OXIDOREDUCTASE, PUTATIVE (AFU_ORTHOLOGUE AFUA_2G08260)-RELATED"/>
    <property type="match status" value="1"/>
</dbReference>
<dbReference type="GO" id="GO:0016491">
    <property type="term" value="F:oxidoreductase activity"/>
    <property type="evidence" value="ECO:0007669"/>
    <property type="project" value="UniProtKB-KW"/>
</dbReference>
<dbReference type="PANTHER" id="PTHR43656">
    <property type="entry name" value="BINDING OXIDOREDUCTASE, PUTATIVE (AFU_ORTHOLOGUE AFUA_2G08260)-RELATED"/>
    <property type="match status" value="1"/>
</dbReference>
<evidence type="ECO:0000313" key="4">
    <source>
        <dbReference type="EMBL" id="MDB7983336.1"/>
    </source>
</evidence>
<comment type="caution">
    <text evidence="4">The sequence shown here is derived from an EMBL/GenBank/DDBJ whole genome shotgun (WGS) entry which is preliminary data.</text>
</comment>
<dbReference type="SUPFAM" id="SSF51395">
    <property type="entry name" value="FMN-linked oxidoreductases"/>
    <property type="match status" value="1"/>
</dbReference>
<proteinExistence type="predicted"/>
<organism evidence="4 5">
    <name type="scientific">Faecalicoccus pleomorphus</name>
    <dbReference type="NCBI Taxonomy" id="1323"/>
    <lineage>
        <taxon>Bacteria</taxon>
        <taxon>Bacillati</taxon>
        <taxon>Bacillota</taxon>
        <taxon>Erysipelotrichia</taxon>
        <taxon>Erysipelotrichales</taxon>
        <taxon>Erysipelotrichaceae</taxon>
        <taxon>Faecalicoccus</taxon>
    </lineage>
</organism>
<keyword evidence="2" id="KW-0560">Oxidoreductase</keyword>
<feature type="domain" description="NADH:flavin oxidoreductase/NADH oxidase N-terminal" evidence="3">
    <location>
        <begin position="38"/>
        <end position="261"/>
    </location>
</feature>
<dbReference type="AlphaFoldDB" id="A0AAW6CWL4"/>
<dbReference type="InterPro" id="IPR051799">
    <property type="entry name" value="NADH_flavin_oxidoreductase"/>
</dbReference>
<dbReference type="EMBL" id="JAQLXO010000030">
    <property type="protein sequence ID" value="MDB7983336.1"/>
    <property type="molecule type" value="Genomic_DNA"/>
</dbReference>
<dbReference type="InterPro" id="IPR013785">
    <property type="entry name" value="Aldolase_TIM"/>
</dbReference>
<dbReference type="InterPro" id="IPR001155">
    <property type="entry name" value="OxRdtase_FMN_N"/>
</dbReference>
<keyword evidence="1" id="KW-0285">Flavoprotein</keyword>
<reference evidence="4" key="1">
    <citation type="submission" date="2023-01" db="EMBL/GenBank/DDBJ databases">
        <title>Human gut microbiome strain richness.</title>
        <authorList>
            <person name="Chen-Liaw A."/>
        </authorList>
    </citation>
    <scope>NUCLEOTIDE SEQUENCE</scope>
    <source>
        <strain evidence="4">D8_m1001271B151109d0_201107</strain>
    </source>
</reference>
<accession>A0AAW6CWL4</accession>
<gene>
    <name evidence="4" type="ORF">PND82_10990</name>
</gene>